<proteinExistence type="predicted"/>
<organism evidence="1 2">
    <name type="scientific">Stenotrophomonas aracearum</name>
    <dbReference type="NCBI Taxonomy" id="3003272"/>
    <lineage>
        <taxon>Bacteria</taxon>
        <taxon>Pseudomonadati</taxon>
        <taxon>Pseudomonadota</taxon>
        <taxon>Gammaproteobacteria</taxon>
        <taxon>Lysobacterales</taxon>
        <taxon>Lysobacteraceae</taxon>
        <taxon>Stenotrophomonas</taxon>
    </lineage>
</organism>
<dbReference type="RefSeq" id="WP_311183966.1">
    <property type="nucleotide sequence ID" value="NZ_CP115543.1"/>
</dbReference>
<reference evidence="1 2" key="1">
    <citation type="submission" date="2022-12" db="EMBL/GenBank/DDBJ databases">
        <title>Two new species, Stenotrophomonas aracearum and Stenotrophomonas oahuensis, isolated from Anthurium (Araceae family) in Hawaii.</title>
        <authorList>
            <person name="Chunag S.C."/>
            <person name="Dobhal S."/>
            <person name="Alvarez A."/>
            <person name="Arif M."/>
        </authorList>
    </citation>
    <scope>NUCLEOTIDE SEQUENCE [LARGE SCALE GENOMIC DNA]</scope>
    <source>
        <strain evidence="1 2">A5588</strain>
    </source>
</reference>
<gene>
    <name evidence="1" type="ORF">PDM28_04700</name>
</gene>
<protein>
    <submittedName>
        <fullName evidence="1">Uncharacterized protein</fullName>
    </submittedName>
</protein>
<evidence type="ECO:0000313" key="1">
    <source>
        <dbReference type="EMBL" id="WNH49620.1"/>
    </source>
</evidence>
<keyword evidence="2" id="KW-1185">Reference proteome</keyword>
<sequence length="155" mass="17636">MRIPSAEETAHYFLQYGLHISPADLRSSRGWKVAAPNLPLDERTFPSLGALWLEWMDYAAERLSIESKVKRFVVRFESSSPEERKNLLSALANYPDTSTGSLKEMFEDLPPPSTDHLPETWQSDFDQIWNDRRSGFCFVARAEAALDRLLISASA</sequence>
<dbReference type="Proteomes" id="UP001305421">
    <property type="component" value="Chromosome"/>
</dbReference>
<accession>A0ABY9YFZ3</accession>
<name>A0ABY9YFZ3_9GAMM</name>
<dbReference type="EMBL" id="CP115543">
    <property type="protein sequence ID" value="WNH49620.1"/>
    <property type="molecule type" value="Genomic_DNA"/>
</dbReference>
<evidence type="ECO:0000313" key="2">
    <source>
        <dbReference type="Proteomes" id="UP001305421"/>
    </source>
</evidence>